<dbReference type="FunFam" id="3.30.70.1020:FF:000004">
    <property type="entry name" value="Trehalose 6-phosphate phosphatase"/>
    <property type="match status" value="1"/>
</dbReference>
<reference evidence="8" key="1">
    <citation type="submission" date="2023-10" db="EMBL/GenBank/DDBJ databases">
        <title>Chromosome-level genome of the transformable northern wattle, Acacia crassicarpa.</title>
        <authorList>
            <person name="Massaro I."/>
            <person name="Sinha N.R."/>
            <person name="Poethig S."/>
            <person name="Leichty A.R."/>
        </authorList>
    </citation>
    <scope>NUCLEOTIDE SEQUENCE</scope>
    <source>
        <strain evidence="8">Acra3RX</strain>
        <tissue evidence="8">Leaf</tissue>
    </source>
</reference>
<dbReference type="InterPro" id="IPR023214">
    <property type="entry name" value="HAD_sf"/>
</dbReference>
<organism evidence="8 9">
    <name type="scientific">Acacia crassicarpa</name>
    <name type="common">northern wattle</name>
    <dbReference type="NCBI Taxonomy" id="499986"/>
    <lineage>
        <taxon>Eukaryota</taxon>
        <taxon>Viridiplantae</taxon>
        <taxon>Streptophyta</taxon>
        <taxon>Embryophyta</taxon>
        <taxon>Tracheophyta</taxon>
        <taxon>Spermatophyta</taxon>
        <taxon>Magnoliopsida</taxon>
        <taxon>eudicotyledons</taxon>
        <taxon>Gunneridae</taxon>
        <taxon>Pentapetalae</taxon>
        <taxon>rosids</taxon>
        <taxon>fabids</taxon>
        <taxon>Fabales</taxon>
        <taxon>Fabaceae</taxon>
        <taxon>Caesalpinioideae</taxon>
        <taxon>mimosoid clade</taxon>
        <taxon>Acacieae</taxon>
        <taxon>Acacia</taxon>
    </lineage>
</organism>
<dbReference type="AlphaFoldDB" id="A0AAE1MKK4"/>
<dbReference type="NCBIfam" id="TIGR00685">
    <property type="entry name" value="T6PP"/>
    <property type="match status" value="1"/>
</dbReference>
<comment type="function">
    <text evidence="6">Removes the phosphate from trehalose 6-phosphate to produce free trehalose. Trehalose accumulation in plant may improve abiotic stress tolerance.</text>
</comment>
<evidence type="ECO:0000256" key="6">
    <source>
        <dbReference type="ARBA" id="ARBA00025274"/>
    </source>
</evidence>
<dbReference type="GO" id="GO:0005992">
    <property type="term" value="P:trehalose biosynthetic process"/>
    <property type="evidence" value="ECO:0007669"/>
    <property type="project" value="InterPro"/>
</dbReference>
<evidence type="ECO:0000313" key="9">
    <source>
        <dbReference type="Proteomes" id="UP001293593"/>
    </source>
</evidence>
<evidence type="ECO:0000256" key="1">
    <source>
        <dbReference type="ARBA" id="ARBA00000500"/>
    </source>
</evidence>
<dbReference type="InterPro" id="IPR036412">
    <property type="entry name" value="HAD-like_sf"/>
</dbReference>
<sequence>MGFEPQSSSAYSNLDSILVSDLQDNEEEQIFCSYASWLEKHPSALDKFEEMMSIAKLKEVVVFLDYDGTLSPIVDDPDQAHMTDAMRTAVNEVASFFPTAIVSGRSRKKVSEFVRLRNVYYAGSHGMDISTPKGSSKTQDQKHQTKAVDEKGNQVVHFHPAEDFLPTLKEIIQVLKENVLRVEGSKIEDNMFCISVHYRLVKNEKEVGILRKMVESIMEAYPNFHISGGKKVIEIRPNISWDKGCAVQYLLGTLGFDNFEKIVPLYIGDDTTDEDAFKVIRHIGQGFPIIVSSKAKETEACYSLRDPDEVLFFLKRLAKWKKSLV</sequence>
<protein>
    <recommendedName>
        <fullName evidence="7">Trehalose 6-phosphate phosphatase</fullName>
        <ecNumber evidence="7">3.1.3.12</ecNumber>
    </recommendedName>
</protein>
<dbReference type="InterPro" id="IPR003337">
    <property type="entry name" value="Trehalose_PPase"/>
</dbReference>
<keyword evidence="5 7" id="KW-0378">Hydrolase</keyword>
<gene>
    <name evidence="8" type="ORF">QN277_022099</name>
</gene>
<dbReference type="InterPro" id="IPR006379">
    <property type="entry name" value="HAD-SF_hydro_IIB"/>
</dbReference>
<dbReference type="Gene3D" id="3.40.50.1000">
    <property type="entry name" value="HAD superfamily/HAD-like"/>
    <property type="match status" value="2"/>
</dbReference>
<dbReference type="Pfam" id="PF02358">
    <property type="entry name" value="Trehalose_PPase"/>
    <property type="match status" value="1"/>
</dbReference>
<comment type="pathway">
    <text evidence="3 7">Glycan biosynthesis; trehalose biosynthesis.</text>
</comment>
<name>A0AAE1MKK4_9FABA</name>
<evidence type="ECO:0000256" key="4">
    <source>
        <dbReference type="ARBA" id="ARBA00008770"/>
    </source>
</evidence>
<comment type="catalytic activity">
    <reaction evidence="1 7">
        <text>alpha,alpha-trehalose 6-phosphate + H2O = alpha,alpha-trehalose + phosphate</text>
        <dbReference type="Rhea" id="RHEA:23420"/>
        <dbReference type="ChEBI" id="CHEBI:15377"/>
        <dbReference type="ChEBI" id="CHEBI:16551"/>
        <dbReference type="ChEBI" id="CHEBI:43474"/>
        <dbReference type="ChEBI" id="CHEBI:58429"/>
        <dbReference type="EC" id="3.1.3.12"/>
    </reaction>
</comment>
<comment type="cofactor">
    <cofactor evidence="2 7">
        <name>a divalent metal cation</name>
        <dbReference type="ChEBI" id="CHEBI:60240"/>
    </cofactor>
</comment>
<comment type="similarity">
    <text evidence="4 7">Belongs to the trehalose phosphatase family.</text>
</comment>
<dbReference type="PANTHER" id="PTHR43768">
    <property type="entry name" value="TREHALOSE 6-PHOSPHATE PHOSPHATASE"/>
    <property type="match status" value="1"/>
</dbReference>
<evidence type="ECO:0000313" key="8">
    <source>
        <dbReference type="EMBL" id="KAK4268869.1"/>
    </source>
</evidence>
<dbReference type="SUPFAM" id="SSF56784">
    <property type="entry name" value="HAD-like"/>
    <property type="match status" value="1"/>
</dbReference>
<dbReference type="GO" id="GO:0004805">
    <property type="term" value="F:trehalose-phosphatase activity"/>
    <property type="evidence" value="ECO:0007669"/>
    <property type="project" value="UniProtKB-EC"/>
</dbReference>
<evidence type="ECO:0000256" key="7">
    <source>
        <dbReference type="RuleBase" id="RU361117"/>
    </source>
</evidence>
<dbReference type="PANTHER" id="PTHR43768:SF28">
    <property type="entry name" value="TREHALOSE 6-PHOSPHATE PHOSPHATASE"/>
    <property type="match status" value="1"/>
</dbReference>
<accession>A0AAE1MKK4</accession>
<dbReference type="EC" id="3.1.3.12" evidence="7"/>
<proteinExistence type="inferred from homology"/>
<dbReference type="EMBL" id="JAWXYG010000006">
    <property type="protein sequence ID" value="KAK4268869.1"/>
    <property type="molecule type" value="Genomic_DNA"/>
</dbReference>
<evidence type="ECO:0000256" key="3">
    <source>
        <dbReference type="ARBA" id="ARBA00005199"/>
    </source>
</evidence>
<comment type="caution">
    <text evidence="8">The sequence shown here is derived from an EMBL/GenBank/DDBJ whole genome shotgun (WGS) entry which is preliminary data.</text>
</comment>
<dbReference type="Proteomes" id="UP001293593">
    <property type="component" value="Unassembled WGS sequence"/>
</dbReference>
<dbReference type="CDD" id="cd01627">
    <property type="entry name" value="HAD_TPP"/>
    <property type="match status" value="1"/>
</dbReference>
<dbReference type="InterPro" id="IPR044651">
    <property type="entry name" value="OTSB-like"/>
</dbReference>
<evidence type="ECO:0000256" key="2">
    <source>
        <dbReference type="ARBA" id="ARBA00001968"/>
    </source>
</evidence>
<evidence type="ECO:0000256" key="5">
    <source>
        <dbReference type="ARBA" id="ARBA00022801"/>
    </source>
</evidence>
<keyword evidence="9" id="KW-1185">Reference proteome</keyword>
<dbReference type="NCBIfam" id="TIGR01484">
    <property type="entry name" value="HAD-SF-IIB"/>
    <property type="match status" value="1"/>
</dbReference>